<feature type="region of interest" description="Disordered" evidence="1">
    <location>
        <begin position="92"/>
        <end position="112"/>
    </location>
</feature>
<dbReference type="RefSeq" id="WP_160747006.1">
    <property type="nucleotide sequence ID" value="NZ_WTYK01000006.1"/>
</dbReference>
<accession>A0A6I4UTB5</accession>
<feature type="chain" id="PRO_5026090638" evidence="2">
    <location>
        <begin position="19"/>
        <end position="112"/>
    </location>
</feature>
<sequence length="112" mass="11711">MKRAILLIALLAAGCKHAPAPPPAEIREVLVPTPVTCVNPADIPREPPTVGQRFNGDAKHDLGILAPNARALREWGQKLRTLLEACVIKAPSAEPTGSSAAAPKAAETKPAQ</sequence>
<keyword evidence="4" id="KW-1185">Reference proteome</keyword>
<organism evidence="3 4">
    <name type="scientific">Croceibacterium soli</name>
    <dbReference type="NCBI Taxonomy" id="1739690"/>
    <lineage>
        <taxon>Bacteria</taxon>
        <taxon>Pseudomonadati</taxon>
        <taxon>Pseudomonadota</taxon>
        <taxon>Alphaproteobacteria</taxon>
        <taxon>Sphingomonadales</taxon>
        <taxon>Erythrobacteraceae</taxon>
        <taxon>Croceibacterium</taxon>
    </lineage>
</organism>
<dbReference type="EMBL" id="WTYK01000006">
    <property type="protein sequence ID" value="MXP42142.1"/>
    <property type="molecule type" value="Genomic_DNA"/>
</dbReference>
<dbReference type="AlphaFoldDB" id="A0A6I4UTB5"/>
<protein>
    <submittedName>
        <fullName evidence="3">Uncharacterized protein</fullName>
    </submittedName>
</protein>
<proteinExistence type="predicted"/>
<keyword evidence="2" id="KW-0732">Signal</keyword>
<evidence type="ECO:0000256" key="2">
    <source>
        <dbReference type="SAM" id="SignalP"/>
    </source>
</evidence>
<evidence type="ECO:0000256" key="1">
    <source>
        <dbReference type="SAM" id="MobiDB-lite"/>
    </source>
</evidence>
<name>A0A6I4UTB5_9SPHN</name>
<evidence type="ECO:0000313" key="4">
    <source>
        <dbReference type="Proteomes" id="UP000469159"/>
    </source>
</evidence>
<dbReference type="Proteomes" id="UP000469159">
    <property type="component" value="Unassembled WGS sequence"/>
</dbReference>
<gene>
    <name evidence="3" type="ORF">GRI75_10870</name>
</gene>
<evidence type="ECO:0000313" key="3">
    <source>
        <dbReference type="EMBL" id="MXP42142.1"/>
    </source>
</evidence>
<dbReference type="PROSITE" id="PS51257">
    <property type="entry name" value="PROKAR_LIPOPROTEIN"/>
    <property type="match status" value="1"/>
</dbReference>
<feature type="signal peptide" evidence="2">
    <location>
        <begin position="1"/>
        <end position="18"/>
    </location>
</feature>
<feature type="compositionally biased region" description="Low complexity" evidence="1">
    <location>
        <begin position="100"/>
        <end position="112"/>
    </location>
</feature>
<comment type="caution">
    <text evidence="3">The sequence shown here is derived from an EMBL/GenBank/DDBJ whole genome shotgun (WGS) entry which is preliminary data.</text>
</comment>
<reference evidence="3 4" key="1">
    <citation type="submission" date="2019-12" db="EMBL/GenBank/DDBJ databases">
        <title>Genomic-based taxomic classification of the family Erythrobacteraceae.</title>
        <authorList>
            <person name="Xu L."/>
        </authorList>
    </citation>
    <scope>NUCLEOTIDE SEQUENCE [LARGE SCALE GENOMIC DNA]</scope>
    <source>
        <strain evidence="3 4">MCCC 1K02066</strain>
    </source>
</reference>
<dbReference type="OrthoDB" id="9956022at2"/>